<protein>
    <submittedName>
        <fullName evidence="8">Exocyst complex component 1</fullName>
    </submittedName>
</protein>
<feature type="compositionally biased region" description="Polar residues" evidence="5">
    <location>
        <begin position="86"/>
        <end position="99"/>
    </location>
</feature>
<feature type="region of interest" description="Disordered" evidence="5">
    <location>
        <begin position="44"/>
        <end position="107"/>
    </location>
</feature>
<dbReference type="PANTHER" id="PTHR16092">
    <property type="entry name" value="SEC3/SYNTAXIN-RELATED"/>
    <property type="match status" value="1"/>
</dbReference>
<dbReference type="OrthoDB" id="27109at2759"/>
<dbReference type="EMBL" id="LSSN01001421">
    <property type="protein sequence ID" value="OMJ19712.1"/>
    <property type="molecule type" value="Genomic_DNA"/>
</dbReference>
<evidence type="ECO:0000313" key="10">
    <source>
        <dbReference type="Proteomes" id="UP000187283"/>
    </source>
</evidence>
<feature type="domain" description="Exocyst complex component Sec3 C-terminal" evidence="7">
    <location>
        <begin position="714"/>
        <end position="846"/>
    </location>
</feature>
<evidence type="ECO:0000313" key="8">
    <source>
        <dbReference type="EMBL" id="OMJ14985.1"/>
    </source>
</evidence>
<comment type="caution">
    <text evidence="8">The sequence shown here is derived from an EMBL/GenBank/DDBJ whole genome shotgun (WGS) entry which is preliminary data.</text>
</comment>
<organism evidence="8 10">
    <name type="scientific">Smittium culicis</name>
    <dbReference type="NCBI Taxonomy" id="133412"/>
    <lineage>
        <taxon>Eukaryota</taxon>
        <taxon>Fungi</taxon>
        <taxon>Fungi incertae sedis</taxon>
        <taxon>Zoopagomycota</taxon>
        <taxon>Kickxellomycotina</taxon>
        <taxon>Harpellomycetes</taxon>
        <taxon>Harpellales</taxon>
        <taxon>Legeriomycetaceae</taxon>
        <taxon>Smittium</taxon>
    </lineage>
</organism>
<proteinExistence type="inferred from homology"/>
<dbReference type="InterPro" id="IPR019160">
    <property type="entry name" value="Sec3_CC"/>
</dbReference>
<evidence type="ECO:0000259" key="7">
    <source>
        <dbReference type="Pfam" id="PF20654"/>
    </source>
</evidence>
<dbReference type="Pfam" id="PF09763">
    <property type="entry name" value="Sec3_CC"/>
    <property type="match status" value="1"/>
</dbReference>
<feature type="compositionally biased region" description="Basic and acidic residues" evidence="5">
    <location>
        <begin position="60"/>
        <end position="77"/>
    </location>
</feature>
<keyword evidence="2" id="KW-0813">Transport</keyword>
<dbReference type="EMBL" id="LSSN01002824">
    <property type="protein sequence ID" value="OMJ14985.1"/>
    <property type="molecule type" value="Genomic_DNA"/>
</dbReference>
<sequence>MSNTHDYNTNNEVQTEAFIQMLVTVTFNFYSPSLIIFNLNHKRNTIAPRPPETNKTLPTSEKKKIIERKKPEQKKPSEPSTPVKTKPQNTLPKILTPSNDPEELSKNFSNLNLNKSKHQPIDNAPEVTLNESTTDLTFADDGLDLNEDLMMDDYFELQPTSEDLLLDQTFMLSADELYGSFGWKANIDAAELESRLLLELSKLESENVRDVLEAEKKVPSIIVELEKSIKELDVYDILLKKYRDELDSMGDDVHQIQVENENLKIEEINQQKLLADLENYLSEESLSKKSKPSNRGIHEINSPARVHQFLAKYCGLTLWLREMKPSADKDLQAIYIQNMNKLYNSEGNDLLDSCRSFFFRIRHNNLNYLFIAPSANASSSTGLSYSARRSSVENEASAFRTSNVGSNLPDKDLGLDMSPSLAFKYGLETIIQSVISEKNFMADLFHYSPSRKIASESSQNPRGERKVKDTLGFPTFREWVEDKWEPVGNWETPRLNYSKESASKEVFSMLDLLFGNLKANIDSMIDMGTRFDPSQSLGMLSTVEQNLEQCKGSDLEFAQRILNSAKLKLTGIFNQFSQAQISYLDDIKISTKKRTGIHPSVKIFPHFLIHMEILTENNRGSAKSLADQLNLKLGQKILDLFNGIVSDAKNLAPGMDIEEQKDYVNALVISLSNVSILRDGLKASSIDLASKLKSNSPPSNSKASNDKPELSGANLVLVKQFLNSSSQLVTKLQSQYVNIVIRRMMAKLLDFFSGLKEIDSNQKNKSAAEQFPSTYNRAATRRMLSSFNSKEMRELIKQLYKRVDKHFGVGSFSTNSIFKSVWYDIREELLKIFLNFNQVLSSVYNDSGVSFDFKQSDLLSWINESHRS</sequence>
<evidence type="ECO:0000256" key="1">
    <source>
        <dbReference type="ARBA" id="ARBA00006518"/>
    </source>
</evidence>
<feature type="domain" description="Exocyst complex component Sec3 coiled-coil" evidence="6">
    <location>
        <begin position="191"/>
        <end position="289"/>
    </location>
</feature>
<dbReference type="AlphaFoldDB" id="A0A1R1XK29"/>
<evidence type="ECO:0000256" key="4">
    <source>
        <dbReference type="ARBA" id="ARBA00023054"/>
    </source>
</evidence>
<dbReference type="Proteomes" id="UP000187283">
    <property type="component" value="Unassembled WGS sequence"/>
</dbReference>
<comment type="similarity">
    <text evidence="1">Belongs to the SEC3 family.</text>
</comment>
<keyword evidence="3" id="KW-0268">Exocytosis</keyword>
<feature type="domain" description="Exocyst complex component Sec3 C-terminal" evidence="7">
    <location>
        <begin position="492"/>
        <end position="692"/>
    </location>
</feature>
<dbReference type="GO" id="GO:0006887">
    <property type="term" value="P:exocytosis"/>
    <property type="evidence" value="ECO:0007669"/>
    <property type="project" value="UniProtKB-KW"/>
</dbReference>
<evidence type="ECO:0000256" key="2">
    <source>
        <dbReference type="ARBA" id="ARBA00022448"/>
    </source>
</evidence>
<evidence type="ECO:0000256" key="5">
    <source>
        <dbReference type="SAM" id="MobiDB-lite"/>
    </source>
</evidence>
<dbReference type="GO" id="GO:0005886">
    <property type="term" value="C:plasma membrane"/>
    <property type="evidence" value="ECO:0007669"/>
    <property type="project" value="TreeGrafter"/>
</dbReference>
<reference evidence="8 10" key="1">
    <citation type="submission" date="2017-01" db="EMBL/GenBank/DDBJ databases">
        <authorList>
            <person name="Mah S.A."/>
            <person name="Swanson W.J."/>
            <person name="Moy G.W."/>
            <person name="Vacquier V.D."/>
        </authorList>
    </citation>
    <scope>NUCLEOTIDE SEQUENCE [LARGE SCALE GENOMIC DNA]</scope>
    <source>
        <strain evidence="8 10">GSMNP</strain>
    </source>
</reference>
<dbReference type="GO" id="GO:0006893">
    <property type="term" value="P:Golgi to plasma membrane transport"/>
    <property type="evidence" value="ECO:0007669"/>
    <property type="project" value="TreeGrafter"/>
</dbReference>
<evidence type="ECO:0000313" key="9">
    <source>
        <dbReference type="EMBL" id="OMJ19712.1"/>
    </source>
</evidence>
<dbReference type="Pfam" id="PF20654">
    <property type="entry name" value="Sec3_C-term"/>
    <property type="match status" value="2"/>
</dbReference>
<gene>
    <name evidence="9" type="ORF">AYI70_g4556</name>
    <name evidence="8" type="ORF">AYI70_g7563</name>
</gene>
<dbReference type="GO" id="GO:0005546">
    <property type="term" value="F:phosphatidylinositol-4,5-bisphosphate binding"/>
    <property type="evidence" value="ECO:0007669"/>
    <property type="project" value="TreeGrafter"/>
</dbReference>
<evidence type="ECO:0000259" key="6">
    <source>
        <dbReference type="Pfam" id="PF09763"/>
    </source>
</evidence>
<keyword evidence="4" id="KW-0175">Coiled coil</keyword>
<dbReference type="STRING" id="133412.A0A1R1XK29"/>
<keyword evidence="10" id="KW-1185">Reference proteome</keyword>
<name>A0A1R1XK29_9FUNG</name>
<dbReference type="InterPro" id="IPR048628">
    <property type="entry name" value="Sec3_C"/>
</dbReference>
<evidence type="ECO:0000256" key="3">
    <source>
        <dbReference type="ARBA" id="ARBA00022483"/>
    </source>
</evidence>
<dbReference type="GO" id="GO:0000145">
    <property type="term" value="C:exocyst"/>
    <property type="evidence" value="ECO:0007669"/>
    <property type="project" value="InterPro"/>
</dbReference>
<dbReference type="PANTHER" id="PTHR16092:SF14">
    <property type="entry name" value="EXOCYST COMPLEX COMPONENT 1 ISOFORM X1"/>
    <property type="match status" value="1"/>
</dbReference>
<accession>A0A1R1XK29</accession>